<dbReference type="Gene3D" id="3.40.630.190">
    <property type="entry name" value="LCP protein"/>
    <property type="match status" value="1"/>
</dbReference>
<keyword evidence="3" id="KW-1133">Transmembrane helix</keyword>
<dbReference type="STRING" id="1724.GCA_001044175_02463"/>
<keyword evidence="3" id="KW-0812">Transmembrane</keyword>
<dbReference type="RefSeq" id="WP_048381163.1">
    <property type="nucleotide sequence ID" value="NZ_LDYE01000009.1"/>
</dbReference>
<dbReference type="Pfam" id="PF03816">
    <property type="entry name" value="LytR_cpsA_psr"/>
    <property type="match status" value="1"/>
</dbReference>
<dbReference type="OrthoDB" id="9782542at2"/>
<evidence type="ECO:0000256" key="1">
    <source>
        <dbReference type="ARBA" id="ARBA00006068"/>
    </source>
</evidence>
<gene>
    <name evidence="5" type="ORF">ATK06_0854</name>
</gene>
<dbReference type="AlphaFoldDB" id="A0A2A9DNM3"/>
<dbReference type="EMBL" id="PDJF01000001">
    <property type="protein sequence ID" value="PFG27775.1"/>
    <property type="molecule type" value="Genomic_DNA"/>
</dbReference>
<comment type="caution">
    <text evidence="5">The sequence shown here is derived from an EMBL/GenBank/DDBJ whole genome shotgun (WGS) entry which is preliminary data.</text>
</comment>
<evidence type="ECO:0000313" key="6">
    <source>
        <dbReference type="Proteomes" id="UP000221653"/>
    </source>
</evidence>
<evidence type="ECO:0000259" key="4">
    <source>
        <dbReference type="Pfam" id="PF03816"/>
    </source>
</evidence>
<proteinExistence type="inferred from homology"/>
<dbReference type="InterPro" id="IPR050922">
    <property type="entry name" value="LytR/CpsA/Psr_CW_biosynth"/>
</dbReference>
<feature type="region of interest" description="Disordered" evidence="2">
    <location>
        <begin position="1"/>
        <end position="122"/>
    </location>
</feature>
<keyword evidence="3" id="KW-0472">Membrane</keyword>
<keyword evidence="6" id="KW-1185">Reference proteome</keyword>
<evidence type="ECO:0000256" key="3">
    <source>
        <dbReference type="SAM" id="Phobius"/>
    </source>
</evidence>
<dbReference type="Proteomes" id="UP000221653">
    <property type="component" value="Unassembled WGS sequence"/>
</dbReference>
<name>A0A2A9DNM3_9CORY</name>
<sequence>MTSQGDVLRDRDGNPILDRYGRPIKLRRPGQTPAPERPTRSERPGQPEPRQQSRQYIPPRQDRREQQPRRVPPQSAYQRPPRPTYSQHPQRPQRPPRRPAPQEFAPQPQAQPRQPRFSAPRVRRRPPLKKIFAAVLVALLVIVAGLTVWTDARLNRVEALPETQVKNTAGTNWLLVGSDSRLGMTEEDAQRLGTGGDIGSARADTMMLLHIPLFGQATLVSLPRDSYVAVPGYGMDKLNAAFTYGGPQLLVQTVEGATGLRVDHYAEIGMGGLAGVVDAVGGVEVCPPEPIEDPLANLSISAGCQEVDGPTALGYVRTRATPMGDLDRVARQREFFAALLSQITSASTFLNPFRALSLIGSVSAAFTVDKGDHVWNLARVALAMRSGVTTETVPVGGFADYDVGNVVLWDEAVATALFDELR</sequence>
<dbReference type="NCBIfam" id="TIGR00350">
    <property type="entry name" value="lytR_cpsA_psr"/>
    <property type="match status" value="1"/>
</dbReference>
<accession>A0A2A9DNM3</accession>
<dbReference type="PANTHER" id="PTHR33392">
    <property type="entry name" value="POLYISOPRENYL-TEICHOIC ACID--PEPTIDOGLYCAN TEICHOIC ACID TRANSFERASE TAGU"/>
    <property type="match status" value="1"/>
</dbReference>
<reference evidence="5 6" key="1">
    <citation type="submission" date="2017-10" db="EMBL/GenBank/DDBJ databases">
        <title>Sequencing the genomes of 1000 actinobacteria strains.</title>
        <authorList>
            <person name="Klenk H.-P."/>
        </authorList>
    </citation>
    <scope>NUCLEOTIDE SEQUENCE [LARGE SCALE GENOMIC DNA]</scope>
    <source>
        <strain evidence="5 6">DSM 20688</strain>
    </source>
</reference>
<protein>
    <submittedName>
        <fullName evidence="5">LytR family transcriptional attenuator</fullName>
    </submittedName>
</protein>
<feature type="compositionally biased region" description="Low complexity" evidence="2">
    <location>
        <begin position="101"/>
        <end position="120"/>
    </location>
</feature>
<evidence type="ECO:0000313" key="5">
    <source>
        <dbReference type="EMBL" id="PFG27775.1"/>
    </source>
</evidence>
<dbReference type="PANTHER" id="PTHR33392:SF6">
    <property type="entry name" value="POLYISOPRENYL-TEICHOIC ACID--PEPTIDOGLYCAN TEICHOIC ACID TRANSFERASE TAGU"/>
    <property type="match status" value="1"/>
</dbReference>
<organism evidence="5 6">
    <name type="scientific">Corynebacterium renale</name>
    <dbReference type="NCBI Taxonomy" id="1724"/>
    <lineage>
        <taxon>Bacteria</taxon>
        <taxon>Bacillati</taxon>
        <taxon>Actinomycetota</taxon>
        <taxon>Actinomycetes</taxon>
        <taxon>Mycobacteriales</taxon>
        <taxon>Corynebacteriaceae</taxon>
        <taxon>Corynebacterium</taxon>
    </lineage>
</organism>
<feature type="transmembrane region" description="Helical" evidence="3">
    <location>
        <begin position="131"/>
        <end position="149"/>
    </location>
</feature>
<comment type="similarity">
    <text evidence="1">Belongs to the LytR/CpsA/Psr (LCP) family.</text>
</comment>
<feature type="domain" description="Cell envelope-related transcriptional attenuator" evidence="4">
    <location>
        <begin position="202"/>
        <end position="344"/>
    </location>
</feature>
<evidence type="ECO:0000256" key="2">
    <source>
        <dbReference type="SAM" id="MobiDB-lite"/>
    </source>
</evidence>
<dbReference type="InterPro" id="IPR004474">
    <property type="entry name" value="LytR_CpsA_psr"/>
</dbReference>